<evidence type="ECO:0000313" key="6">
    <source>
        <dbReference type="EMBL" id="CAB4214783.1"/>
    </source>
</evidence>
<gene>
    <name evidence="4" type="ORF">UFOVP1104_12</name>
    <name evidence="5" type="ORF">UFOVP1371_25</name>
    <name evidence="6" type="ORF">UFOVP1468_33</name>
    <name evidence="7" type="ORF">UFOVP1555_44</name>
    <name evidence="2" type="ORF">UFOVP596_16</name>
    <name evidence="3" type="ORF">UFOVP938_28</name>
</gene>
<dbReference type="EMBL" id="LR796883">
    <property type="protein sequence ID" value="CAB4172602.1"/>
    <property type="molecule type" value="Genomic_DNA"/>
</dbReference>
<evidence type="ECO:0000313" key="7">
    <source>
        <dbReference type="EMBL" id="CAB5229409.1"/>
    </source>
</evidence>
<reference evidence="5" key="1">
    <citation type="submission" date="2020-05" db="EMBL/GenBank/DDBJ databases">
        <authorList>
            <person name="Chiriac C."/>
            <person name="Salcher M."/>
            <person name="Ghai R."/>
            <person name="Kavagutti S V."/>
        </authorList>
    </citation>
    <scope>NUCLEOTIDE SEQUENCE</scope>
</reference>
<protein>
    <submittedName>
        <fullName evidence="5">Uncharacterized protein</fullName>
    </submittedName>
</protein>
<sequence>MRDPKTLEVKSTVPGADNLNWSQKWAKAVRPQVPRDNSQMGQPSWTPGTMPKGGYRSIFRFDGDTDTKISNTGKPGRKVY</sequence>
<dbReference type="EMBL" id="LR797047">
    <property type="protein sequence ID" value="CAB4183526.1"/>
    <property type="molecule type" value="Genomic_DNA"/>
</dbReference>
<dbReference type="EMBL" id="LR797416">
    <property type="protein sequence ID" value="CAB4214783.1"/>
    <property type="molecule type" value="Genomic_DNA"/>
</dbReference>
<proteinExistence type="predicted"/>
<evidence type="ECO:0000313" key="4">
    <source>
        <dbReference type="EMBL" id="CAB4183526.1"/>
    </source>
</evidence>
<dbReference type="EMBL" id="LR796570">
    <property type="protein sequence ID" value="CAB4151443.1"/>
    <property type="molecule type" value="Genomic_DNA"/>
</dbReference>
<dbReference type="EMBL" id="LR797322">
    <property type="protein sequence ID" value="CAB4202592.1"/>
    <property type="molecule type" value="Genomic_DNA"/>
</dbReference>
<feature type="region of interest" description="Disordered" evidence="1">
    <location>
        <begin position="30"/>
        <end position="80"/>
    </location>
</feature>
<accession>A0A6J5S3K1</accession>
<organism evidence="5">
    <name type="scientific">uncultured Caudovirales phage</name>
    <dbReference type="NCBI Taxonomy" id="2100421"/>
    <lineage>
        <taxon>Viruses</taxon>
        <taxon>Duplodnaviria</taxon>
        <taxon>Heunggongvirae</taxon>
        <taxon>Uroviricota</taxon>
        <taxon>Caudoviricetes</taxon>
        <taxon>Peduoviridae</taxon>
        <taxon>Maltschvirus</taxon>
        <taxon>Maltschvirus maltsch</taxon>
    </lineage>
</organism>
<evidence type="ECO:0000313" key="5">
    <source>
        <dbReference type="EMBL" id="CAB4202592.1"/>
    </source>
</evidence>
<feature type="compositionally biased region" description="Polar residues" evidence="1">
    <location>
        <begin position="35"/>
        <end position="47"/>
    </location>
</feature>
<dbReference type="EMBL" id="LR798399">
    <property type="protein sequence ID" value="CAB5229409.1"/>
    <property type="molecule type" value="Genomic_DNA"/>
</dbReference>
<evidence type="ECO:0000256" key="1">
    <source>
        <dbReference type="SAM" id="MobiDB-lite"/>
    </source>
</evidence>
<name>A0A6J5S3K1_9CAUD</name>
<evidence type="ECO:0000313" key="3">
    <source>
        <dbReference type="EMBL" id="CAB4172602.1"/>
    </source>
</evidence>
<evidence type="ECO:0000313" key="2">
    <source>
        <dbReference type="EMBL" id="CAB4151443.1"/>
    </source>
</evidence>